<dbReference type="SUPFAM" id="SSF55729">
    <property type="entry name" value="Acyl-CoA N-acyltransferases (Nat)"/>
    <property type="match status" value="1"/>
</dbReference>
<keyword evidence="3" id="KW-1185">Reference proteome</keyword>
<dbReference type="PANTHER" id="PTHR43792:SF1">
    <property type="entry name" value="N-ACETYLTRANSFERASE DOMAIN-CONTAINING PROTEIN"/>
    <property type="match status" value="1"/>
</dbReference>
<feature type="domain" description="N-acetyltransferase" evidence="1">
    <location>
        <begin position="7"/>
        <end position="160"/>
    </location>
</feature>
<dbReference type="EC" id="2.3.1.267" evidence="2"/>
<dbReference type="EMBL" id="JAFBFC010000003">
    <property type="protein sequence ID" value="MBM7702785.1"/>
    <property type="molecule type" value="Genomic_DNA"/>
</dbReference>
<dbReference type="InterPro" id="IPR051531">
    <property type="entry name" value="N-acetyltransferase"/>
</dbReference>
<evidence type="ECO:0000313" key="2">
    <source>
        <dbReference type="EMBL" id="MBM7702785.1"/>
    </source>
</evidence>
<name>A0ABS2QTQ4_9BACI</name>
<keyword evidence="2" id="KW-0808">Transferase</keyword>
<dbReference type="InterPro" id="IPR000182">
    <property type="entry name" value="GNAT_dom"/>
</dbReference>
<accession>A0ABS2QTQ4</accession>
<dbReference type="Proteomes" id="UP000809829">
    <property type="component" value="Unassembled WGS sequence"/>
</dbReference>
<comment type="caution">
    <text evidence="2">The sequence shown here is derived from an EMBL/GenBank/DDBJ whole genome shotgun (WGS) entry which is preliminary data.</text>
</comment>
<dbReference type="Gene3D" id="3.40.630.30">
    <property type="match status" value="1"/>
</dbReference>
<dbReference type="PROSITE" id="PS51186">
    <property type="entry name" value="GNAT"/>
    <property type="match status" value="1"/>
</dbReference>
<dbReference type="Pfam" id="PF13302">
    <property type="entry name" value="Acetyltransf_3"/>
    <property type="match status" value="1"/>
</dbReference>
<dbReference type="InterPro" id="IPR016181">
    <property type="entry name" value="Acyl_CoA_acyltransferase"/>
</dbReference>
<dbReference type="GO" id="GO:0008999">
    <property type="term" value="F:protein-N-terminal-alanine acetyltransferase activity"/>
    <property type="evidence" value="ECO:0007669"/>
    <property type="project" value="UniProtKB-EC"/>
</dbReference>
<protein>
    <submittedName>
        <fullName evidence="2">Ribosomal-protein-alanine N-acetyltransferase</fullName>
        <ecNumber evidence="2">2.3.1.267</ecNumber>
    </submittedName>
</protein>
<dbReference type="RefSeq" id="WP_205186091.1">
    <property type="nucleotide sequence ID" value="NZ_JAFBFC010000003.1"/>
</dbReference>
<evidence type="ECO:0000259" key="1">
    <source>
        <dbReference type="PROSITE" id="PS51186"/>
    </source>
</evidence>
<sequence>MLQTERCVVTPIQVEDYELAKALYTSEQVRAYLGGVVAEEVIEQLFPQIVAKANDGYIQVIRVKETNEAIGIISLDTHHDGKSTEVSYQFLPSSWGKGYAKEVVKAVIQYAFTERNEPYLVAETQSANEASCRLLERVGMTVSDTLERFGAKQTIYKINK</sequence>
<proteinExistence type="predicted"/>
<gene>
    <name evidence="2" type="ORF">JOC83_001632</name>
</gene>
<keyword evidence="2" id="KW-0012">Acyltransferase</keyword>
<dbReference type="PANTHER" id="PTHR43792">
    <property type="entry name" value="GNAT FAMILY, PUTATIVE (AFU_ORTHOLOGUE AFUA_3G00765)-RELATED-RELATED"/>
    <property type="match status" value="1"/>
</dbReference>
<evidence type="ECO:0000313" key="3">
    <source>
        <dbReference type="Proteomes" id="UP000809829"/>
    </source>
</evidence>
<reference evidence="2 3" key="1">
    <citation type="submission" date="2021-01" db="EMBL/GenBank/DDBJ databases">
        <title>Genomic Encyclopedia of Type Strains, Phase IV (KMG-IV): sequencing the most valuable type-strain genomes for metagenomic binning, comparative biology and taxonomic classification.</title>
        <authorList>
            <person name="Goeker M."/>
        </authorList>
    </citation>
    <scope>NUCLEOTIDE SEQUENCE [LARGE SCALE GENOMIC DNA]</scope>
    <source>
        <strain evidence="2 3">DSM 104297</strain>
    </source>
</reference>
<organism evidence="2 3">
    <name type="scientific">Priestia iocasae</name>
    <dbReference type="NCBI Taxonomy" id="2291674"/>
    <lineage>
        <taxon>Bacteria</taxon>
        <taxon>Bacillati</taxon>
        <taxon>Bacillota</taxon>
        <taxon>Bacilli</taxon>
        <taxon>Bacillales</taxon>
        <taxon>Bacillaceae</taxon>
        <taxon>Priestia</taxon>
    </lineage>
</organism>